<organism evidence="6 7">
    <name type="scientific">Hyaloscypha hepaticicola</name>
    <dbReference type="NCBI Taxonomy" id="2082293"/>
    <lineage>
        <taxon>Eukaryota</taxon>
        <taxon>Fungi</taxon>
        <taxon>Dikarya</taxon>
        <taxon>Ascomycota</taxon>
        <taxon>Pezizomycotina</taxon>
        <taxon>Leotiomycetes</taxon>
        <taxon>Helotiales</taxon>
        <taxon>Hyaloscyphaceae</taxon>
        <taxon>Hyaloscypha</taxon>
    </lineage>
</organism>
<dbReference type="Proteomes" id="UP000235672">
    <property type="component" value="Unassembled WGS sequence"/>
</dbReference>
<dbReference type="InterPro" id="IPR017930">
    <property type="entry name" value="Myb_dom"/>
</dbReference>
<evidence type="ECO:0000256" key="1">
    <source>
        <dbReference type="ARBA" id="ARBA00004123"/>
    </source>
</evidence>
<evidence type="ECO:0000259" key="4">
    <source>
        <dbReference type="PROSITE" id="PS50090"/>
    </source>
</evidence>
<evidence type="ECO:0000313" key="6">
    <source>
        <dbReference type="EMBL" id="PMD16725.1"/>
    </source>
</evidence>
<protein>
    <recommendedName>
        <fullName evidence="8">Homeodomain-like protein</fullName>
    </recommendedName>
</protein>
<dbReference type="InterPro" id="IPR001005">
    <property type="entry name" value="SANT/Myb"/>
</dbReference>
<keyword evidence="7" id="KW-1185">Reference proteome</keyword>
<keyword evidence="3" id="KW-0539">Nucleus</keyword>
<dbReference type="PROSITE" id="PS51294">
    <property type="entry name" value="HTH_MYB"/>
    <property type="match status" value="1"/>
</dbReference>
<sequence>RGRLSPEEVEAIASAIEDYRDQSGLTQVQINDLIQKDAKTDGSQLWKHVSEQVPDIPRVKLLRYCRRTFHNFPARAAWTEEHDQELREAYEKYPGKWKQIGEAINRFSEDCRDRWRNYLACGDNLKKNVWDNEEEQRFKEIVQEVIDMIREIKRVSNDPRDKDKPDESLIDWKVVSQKMNHTRSRLQCMNKW</sequence>
<accession>A0A2J6PRR5</accession>
<evidence type="ECO:0000256" key="3">
    <source>
        <dbReference type="ARBA" id="ARBA00023242"/>
    </source>
</evidence>
<proteinExistence type="predicted"/>
<feature type="non-terminal residue" evidence="6">
    <location>
        <position position="192"/>
    </location>
</feature>
<dbReference type="Pfam" id="PF13921">
    <property type="entry name" value="Myb_DNA-bind_6"/>
    <property type="match status" value="1"/>
</dbReference>
<dbReference type="SMART" id="SM00717">
    <property type="entry name" value="SANT"/>
    <property type="match status" value="2"/>
</dbReference>
<name>A0A2J6PRR5_9HELO</name>
<dbReference type="AlphaFoldDB" id="A0A2J6PRR5"/>
<feature type="non-terminal residue" evidence="6">
    <location>
        <position position="1"/>
    </location>
</feature>
<dbReference type="PANTHER" id="PTHR46380">
    <property type="entry name" value="CYCLIN-D-BINDING MYB-LIKE TRANSCRIPTION FACTOR 1"/>
    <property type="match status" value="1"/>
</dbReference>
<dbReference type="Gene3D" id="1.10.10.60">
    <property type="entry name" value="Homeodomain-like"/>
    <property type="match status" value="2"/>
</dbReference>
<comment type="subcellular location">
    <subcellularLocation>
        <location evidence="1">Nucleus</location>
    </subcellularLocation>
</comment>
<dbReference type="InterPro" id="IPR009057">
    <property type="entry name" value="Homeodomain-like_sf"/>
</dbReference>
<dbReference type="OrthoDB" id="39591at2759"/>
<gene>
    <name evidence="6" type="ORF">NA56DRAFT_540231</name>
</gene>
<feature type="domain" description="HTH myb-type" evidence="5">
    <location>
        <begin position="75"/>
        <end position="123"/>
    </location>
</feature>
<feature type="domain" description="Myb-like" evidence="4">
    <location>
        <begin position="75"/>
        <end position="119"/>
    </location>
</feature>
<dbReference type="GO" id="GO:0000976">
    <property type="term" value="F:transcription cis-regulatory region binding"/>
    <property type="evidence" value="ECO:0007669"/>
    <property type="project" value="TreeGrafter"/>
</dbReference>
<evidence type="ECO:0000259" key="5">
    <source>
        <dbReference type="PROSITE" id="PS51294"/>
    </source>
</evidence>
<keyword evidence="2" id="KW-0238">DNA-binding</keyword>
<evidence type="ECO:0008006" key="8">
    <source>
        <dbReference type="Google" id="ProtNLM"/>
    </source>
</evidence>
<dbReference type="PROSITE" id="PS50090">
    <property type="entry name" value="MYB_LIKE"/>
    <property type="match status" value="2"/>
</dbReference>
<feature type="domain" description="Myb-like" evidence="4">
    <location>
        <begin position="122"/>
        <end position="192"/>
    </location>
</feature>
<dbReference type="GO" id="GO:0003700">
    <property type="term" value="F:DNA-binding transcription factor activity"/>
    <property type="evidence" value="ECO:0007669"/>
    <property type="project" value="TreeGrafter"/>
</dbReference>
<dbReference type="EMBL" id="KZ613504">
    <property type="protein sequence ID" value="PMD16725.1"/>
    <property type="molecule type" value="Genomic_DNA"/>
</dbReference>
<dbReference type="STRING" id="1745343.A0A2J6PRR5"/>
<dbReference type="PANTHER" id="PTHR46380:SF2">
    <property type="entry name" value="CYCLIN-D-BINDING MYB-LIKE TRANSCRIPTION FACTOR 1"/>
    <property type="match status" value="1"/>
</dbReference>
<evidence type="ECO:0000313" key="7">
    <source>
        <dbReference type="Proteomes" id="UP000235672"/>
    </source>
</evidence>
<evidence type="ECO:0000256" key="2">
    <source>
        <dbReference type="ARBA" id="ARBA00023125"/>
    </source>
</evidence>
<dbReference type="SUPFAM" id="SSF46689">
    <property type="entry name" value="Homeodomain-like"/>
    <property type="match status" value="1"/>
</dbReference>
<dbReference type="GO" id="GO:0005634">
    <property type="term" value="C:nucleus"/>
    <property type="evidence" value="ECO:0007669"/>
    <property type="project" value="UniProtKB-SubCell"/>
</dbReference>
<dbReference type="CDD" id="cd00167">
    <property type="entry name" value="SANT"/>
    <property type="match status" value="1"/>
</dbReference>
<dbReference type="InterPro" id="IPR051651">
    <property type="entry name" value="DMTF1_DNA-bind_reg"/>
</dbReference>
<reference evidence="6 7" key="1">
    <citation type="submission" date="2016-05" db="EMBL/GenBank/DDBJ databases">
        <title>A degradative enzymes factory behind the ericoid mycorrhizal symbiosis.</title>
        <authorList>
            <consortium name="DOE Joint Genome Institute"/>
            <person name="Martino E."/>
            <person name="Morin E."/>
            <person name="Grelet G."/>
            <person name="Kuo A."/>
            <person name="Kohler A."/>
            <person name="Daghino S."/>
            <person name="Barry K."/>
            <person name="Choi C."/>
            <person name="Cichocki N."/>
            <person name="Clum A."/>
            <person name="Copeland A."/>
            <person name="Hainaut M."/>
            <person name="Haridas S."/>
            <person name="Labutti K."/>
            <person name="Lindquist E."/>
            <person name="Lipzen A."/>
            <person name="Khouja H.-R."/>
            <person name="Murat C."/>
            <person name="Ohm R."/>
            <person name="Olson A."/>
            <person name="Spatafora J."/>
            <person name="Veneault-Fourrey C."/>
            <person name="Henrissat B."/>
            <person name="Grigoriev I."/>
            <person name="Martin F."/>
            <person name="Perotto S."/>
        </authorList>
    </citation>
    <scope>NUCLEOTIDE SEQUENCE [LARGE SCALE GENOMIC DNA]</scope>
    <source>
        <strain evidence="6 7">UAMH 7357</strain>
    </source>
</reference>